<evidence type="ECO:0000256" key="1">
    <source>
        <dbReference type="SAM" id="MobiDB-lite"/>
    </source>
</evidence>
<feature type="compositionally biased region" description="Basic and acidic residues" evidence="1">
    <location>
        <begin position="1"/>
        <end position="14"/>
    </location>
</feature>
<feature type="compositionally biased region" description="Basic and acidic residues" evidence="1">
    <location>
        <begin position="25"/>
        <end position="35"/>
    </location>
</feature>
<feature type="region of interest" description="Disordered" evidence="1">
    <location>
        <begin position="1"/>
        <end position="60"/>
    </location>
</feature>
<reference evidence="2 3" key="1">
    <citation type="submission" date="2022-01" db="EMBL/GenBank/DDBJ databases">
        <authorList>
            <person name="Xiong W."/>
            <person name="Schranz E."/>
        </authorList>
    </citation>
    <scope>NUCLEOTIDE SEQUENCE [LARGE SCALE GENOMIC DNA]</scope>
</reference>
<evidence type="ECO:0000313" key="2">
    <source>
        <dbReference type="EMBL" id="CAH1453511.1"/>
    </source>
</evidence>
<evidence type="ECO:0000313" key="3">
    <source>
        <dbReference type="Proteomes" id="UP001157418"/>
    </source>
</evidence>
<dbReference type="AlphaFoldDB" id="A0AAU9PTF0"/>
<name>A0AAU9PTF0_9ASTR</name>
<gene>
    <name evidence="2" type="ORF">LVIROSA_LOCUS38752</name>
</gene>
<protein>
    <submittedName>
        <fullName evidence="2">Uncharacterized protein</fullName>
    </submittedName>
</protein>
<comment type="caution">
    <text evidence="2">The sequence shown here is derived from an EMBL/GenBank/DDBJ whole genome shotgun (WGS) entry which is preliminary data.</text>
</comment>
<keyword evidence="3" id="KW-1185">Reference proteome</keyword>
<accession>A0AAU9PTF0</accession>
<dbReference type="EMBL" id="CAKMRJ010005745">
    <property type="protein sequence ID" value="CAH1453511.1"/>
    <property type="molecule type" value="Genomic_DNA"/>
</dbReference>
<organism evidence="2 3">
    <name type="scientific">Lactuca virosa</name>
    <dbReference type="NCBI Taxonomy" id="75947"/>
    <lineage>
        <taxon>Eukaryota</taxon>
        <taxon>Viridiplantae</taxon>
        <taxon>Streptophyta</taxon>
        <taxon>Embryophyta</taxon>
        <taxon>Tracheophyta</taxon>
        <taxon>Spermatophyta</taxon>
        <taxon>Magnoliopsida</taxon>
        <taxon>eudicotyledons</taxon>
        <taxon>Gunneridae</taxon>
        <taxon>Pentapetalae</taxon>
        <taxon>asterids</taxon>
        <taxon>campanulids</taxon>
        <taxon>Asterales</taxon>
        <taxon>Asteraceae</taxon>
        <taxon>Cichorioideae</taxon>
        <taxon>Cichorieae</taxon>
        <taxon>Lactucinae</taxon>
        <taxon>Lactuca</taxon>
    </lineage>
</organism>
<proteinExistence type="predicted"/>
<sequence>MSDSDAKSDNQKEENESDGVDNASDGDKGVTKPEDDTTAFVDTNEIKSLGMPTHHPPKTWDSQLLFNYFDTREGKPSLGKHT</sequence>
<dbReference type="Proteomes" id="UP001157418">
    <property type="component" value="Unassembled WGS sequence"/>
</dbReference>